<feature type="compositionally biased region" description="Low complexity" evidence="1">
    <location>
        <begin position="96"/>
        <end position="108"/>
    </location>
</feature>
<protein>
    <submittedName>
        <fullName evidence="2">DEKNAAC101265</fullName>
    </submittedName>
</protein>
<evidence type="ECO:0000313" key="2">
    <source>
        <dbReference type="EMBL" id="VEU20391.1"/>
    </source>
</evidence>
<gene>
    <name evidence="2" type="ORF">BRENAR_LOCUS1126</name>
</gene>
<organism evidence="2 3">
    <name type="scientific">Brettanomyces naardenensis</name>
    <name type="common">Yeast</name>
    <dbReference type="NCBI Taxonomy" id="13370"/>
    <lineage>
        <taxon>Eukaryota</taxon>
        <taxon>Fungi</taxon>
        <taxon>Dikarya</taxon>
        <taxon>Ascomycota</taxon>
        <taxon>Saccharomycotina</taxon>
        <taxon>Pichiomycetes</taxon>
        <taxon>Pichiales</taxon>
        <taxon>Pichiaceae</taxon>
        <taxon>Brettanomyces</taxon>
    </lineage>
</organism>
<feature type="region of interest" description="Disordered" evidence="1">
    <location>
        <begin position="83"/>
        <end position="108"/>
    </location>
</feature>
<evidence type="ECO:0000256" key="1">
    <source>
        <dbReference type="SAM" id="MobiDB-lite"/>
    </source>
</evidence>
<name>A0A448YHM5_BRENA</name>
<proteinExistence type="predicted"/>
<dbReference type="EMBL" id="CAACVR010000004">
    <property type="protein sequence ID" value="VEU20391.1"/>
    <property type="molecule type" value="Genomic_DNA"/>
</dbReference>
<dbReference type="Proteomes" id="UP000290900">
    <property type="component" value="Unassembled WGS sequence"/>
</dbReference>
<feature type="region of interest" description="Disordered" evidence="1">
    <location>
        <begin position="271"/>
        <end position="290"/>
    </location>
</feature>
<accession>A0A448YHM5</accession>
<dbReference type="AlphaFoldDB" id="A0A448YHM5"/>
<feature type="compositionally biased region" description="Basic residues" evidence="1">
    <location>
        <begin position="278"/>
        <end position="290"/>
    </location>
</feature>
<evidence type="ECO:0000313" key="3">
    <source>
        <dbReference type="Proteomes" id="UP000290900"/>
    </source>
</evidence>
<reference evidence="2 3" key="1">
    <citation type="submission" date="2018-12" db="EMBL/GenBank/DDBJ databases">
        <authorList>
            <person name="Tiukova I."/>
            <person name="Dainat J."/>
        </authorList>
    </citation>
    <scope>NUCLEOTIDE SEQUENCE [LARGE SCALE GENOMIC DNA]</scope>
</reference>
<dbReference type="InParanoid" id="A0A448YHM5"/>
<feature type="non-terminal residue" evidence="2">
    <location>
        <position position="290"/>
    </location>
</feature>
<keyword evidence="3" id="KW-1185">Reference proteome</keyword>
<sequence>MSMAFPSNTQSPVVSPGNQVNQCYYKLPIQHSKAPSDLLSMQQRLYADYMANDAGLKMNFNLNVNSHEQRKAYHTVTATGAVNGNGERRYASGADLSSSLQTSTGTTPTLTSNTLAYTKATSTSDSNLDLTMPLTNPYLAVVNPPGKCYANVVAISNGTAPKPTTTLVKLLRCETATCHIDDQINGGSTDIRHRSSCPDVGNAKVNSLKRKMDTTGTANVYGQYPQIPFKRVRIGDIPNRHLAQLQRPIFSQLQQQSILYQPQQLQPIAPQYQQLPPPRHHHQHQHQHQH</sequence>